<feature type="domain" description="PH" evidence="2">
    <location>
        <begin position="323"/>
        <end position="359"/>
    </location>
</feature>
<dbReference type="InterPro" id="IPR001849">
    <property type="entry name" value="PH_domain"/>
</dbReference>
<feature type="compositionally biased region" description="Low complexity" evidence="1">
    <location>
        <begin position="487"/>
        <end position="509"/>
    </location>
</feature>
<accession>A0A8E2EQX5</accession>
<proteinExistence type="predicted"/>
<evidence type="ECO:0000313" key="4">
    <source>
        <dbReference type="Proteomes" id="UP000250140"/>
    </source>
</evidence>
<dbReference type="OrthoDB" id="1749473at2759"/>
<feature type="compositionally biased region" description="Polar residues" evidence="1">
    <location>
        <begin position="746"/>
        <end position="761"/>
    </location>
</feature>
<feature type="compositionally biased region" description="Polar residues" evidence="1">
    <location>
        <begin position="635"/>
        <end position="659"/>
    </location>
</feature>
<feature type="region of interest" description="Disordered" evidence="1">
    <location>
        <begin position="1"/>
        <end position="33"/>
    </location>
</feature>
<feature type="region of interest" description="Disordered" evidence="1">
    <location>
        <begin position="362"/>
        <end position="447"/>
    </location>
</feature>
<gene>
    <name evidence="3" type="ORF">AOQ84DRAFT_170555</name>
</gene>
<feature type="region of interest" description="Disordered" evidence="1">
    <location>
        <begin position="99"/>
        <end position="123"/>
    </location>
</feature>
<evidence type="ECO:0000259" key="2">
    <source>
        <dbReference type="PROSITE" id="PS50003"/>
    </source>
</evidence>
<feature type="compositionally biased region" description="Polar residues" evidence="1">
    <location>
        <begin position="21"/>
        <end position="31"/>
    </location>
</feature>
<dbReference type="PROSITE" id="PS50003">
    <property type="entry name" value="PH_DOMAIN"/>
    <property type="match status" value="1"/>
</dbReference>
<evidence type="ECO:0000256" key="1">
    <source>
        <dbReference type="SAM" id="MobiDB-lite"/>
    </source>
</evidence>
<organism evidence="3 4">
    <name type="scientific">Glonium stellatum</name>
    <dbReference type="NCBI Taxonomy" id="574774"/>
    <lineage>
        <taxon>Eukaryota</taxon>
        <taxon>Fungi</taxon>
        <taxon>Dikarya</taxon>
        <taxon>Ascomycota</taxon>
        <taxon>Pezizomycotina</taxon>
        <taxon>Dothideomycetes</taxon>
        <taxon>Pleosporomycetidae</taxon>
        <taxon>Gloniales</taxon>
        <taxon>Gloniaceae</taxon>
        <taxon>Glonium</taxon>
    </lineage>
</organism>
<feature type="compositionally biased region" description="Basic residues" evidence="1">
    <location>
        <begin position="146"/>
        <end position="158"/>
    </location>
</feature>
<dbReference type="Proteomes" id="UP000250140">
    <property type="component" value="Unassembled WGS sequence"/>
</dbReference>
<keyword evidence="4" id="KW-1185">Reference proteome</keyword>
<feature type="compositionally biased region" description="Low complexity" evidence="1">
    <location>
        <begin position="107"/>
        <end position="116"/>
    </location>
</feature>
<feature type="compositionally biased region" description="Low complexity" evidence="1">
    <location>
        <begin position="435"/>
        <end position="447"/>
    </location>
</feature>
<feature type="compositionally biased region" description="Polar residues" evidence="1">
    <location>
        <begin position="524"/>
        <end position="551"/>
    </location>
</feature>
<feature type="compositionally biased region" description="Polar residues" evidence="1">
    <location>
        <begin position="589"/>
        <end position="604"/>
    </location>
</feature>
<feature type="region of interest" description="Disordered" evidence="1">
    <location>
        <begin position="741"/>
        <end position="823"/>
    </location>
</feature>
<sequence length="823" mass="89501">MADVETRPASSGRRNIKNLPPIQTSFNNAPPVSTFRWRRTRPVAPLPEQIDQVRVPLADPALKPALKPPPKLEHRQSKMSLFNLFSRPKVEKLRGHHETGLAVPMDSPTSPTPASTLSEPKPTVRLNPVNVVSQASQSQVDLVAKPKLHKVSTSKRPRQPINWDPPPLFQAYPQAIKYDTLQASTSSPDALLRSQSQRRQYNTLQEKLESKLDLPATAEGDSDIQNLEKPEAKHKRLTSASTMNSSDLTRKIYVLVTSGFVLQYADEGPFDRLPEKVLQLGKESAAFACDLIPGKHWVLQISQTAKEDGTVSMVPQKSFLSRLRLQNATAKRTATSFLLICESAEELDSWLTAVRREIDSLGGMKCRPDSGSSSSPENSPEKQVREKPSHRFLAQKDPNRFNSGRSPTLSPVMSPVDSPTIVAPDWEGSRCRNPASISDAASVSSSRYNSIRQSTEASSIATTAISTEQLQLNHLRDGSRLSFMSNGTSGTGTVTVTTSRGSSPAPASPRTDTFPKPEPEPLRSATSLKSFHMNPSTAATNRRRSMQTLPTTDEDHSLSASLHSPKSQRHSTYGAISRNQQEAALPSSPHANPSTHTSANQSPVRSIHGSRSSSAPPPRMSMHSPPPGHAYTRSARPQSTLGSLPSASTLSAHSVNRVSPSPKPFFRPLPIRTQDPNGPLIIPRRFSSLGPPPLPIAIAISRSVSNPTNLPPLPPTPPLPQAHSGQFKTLRRPTSMQIRSDPAPFLSSSRPTTAYSRTVPNTSYSSVTRPSSSLTSHPPPSFSAMRQRVQMRRSMPVLGLPPPAPPPNMPLPPPPPIAPPVLV</sequence>
<name>A0A8E2EQX5_9PEZI</name>
<dbReference type="EMBL" id="KV750889">
    <property type="protein sequence ID" value="OCL02713.1"/>
    <property type="molecule type" value="Genomic_DNA"/>
</dbReference>
<feature type="compositionally biased region" description="Pro residues" evidence="1">
    <location>
        <begin position="615"/>
        <end position="628"/>
    </location>
</feature>
<feature type="region of interest" description="Disordered" evidence="1">
    <location>
        <begin position="213"/>
        <end position="240"/>
    </location>
</feature>
<feature type="compositionally biased region" description="Pro residues" evidence="1">
    <location>
        <begin position="799"/>
        <end position="823"/>
    </location>
</feature>
<feature type="region of interest" description="Disordered" evidence="1">
    <location>
        <begin position="480"/>
        <end position="677"/>
    </location>
</feature>
<feature type="compositionally biased region" description="Polar residues" evidence="1">
    <location>
        <begin position="400"/>
        <end position="411"/>
    </location>
</feature>
<evidence type="ECO:0000313" key="3">
    <source>
        <dbReference type="EMBL" id="OCL02713.1"/>
    </source>
</evidence>
<protein>
    <recommendedName>
        <fullName evidence="2">PH domain-containing protein</fullName>
    </recommendedName>
</protein>
<reference evidence="3 4" key="1">
    <citation type="journal article" date="2016" name="Nat. Commun.">
        <title>Ectomycorrhizal ecology is imprinted in the genome of the dominant symbiotic fungus Cenococcum geophilum.</title>
        <authorList>
            <consortium name="DOE Joint Genome Institute"/>
            <person name="Peter M."/>
            <person name="Kohler A."/>
            <person name="Ohm R.A."/>
            <person name="Kuo A."/>
            <person name="Krutzmann J."/>
            <person name="Morin E."/>
            <person name="Arend M."/>
            <person name="Barry K.W."/>
            <person name="Binder M."/>
            <person name="Choi C."/>
            <person name="Clum A."/>
            <person name="Copeland A."/>
            <person name="Grisel N."/>
            <person name="Haridas S."/>
            <person name="Kipfer T."/>
            <person name="LaButti K."/>
            <person name="Lindquist E."/>
            <person name="Lipzen A."/>
            <person name="Maire R."/>
            <person name="Meier B."/>
            <person name="Mihaltcheva S."/>
            <person name="Molinier V."/>
            <person name="Murat C."/>
            <person name="Poggeler S."/>
            <person name="Quandt C.A."/>
            <person name="Sperisen C."/>
            <person name="Tritt A."/>
            <person name="Tisserant E."/>
            <person name="Crous P.W."/>
            <person name="Henrissat B."/>
            <person name="Nehls U."/>
            <person name="Egli S."/>
            <person name="Spatafora J.W."/>
            <person name="Grigoriev I.V."/>
            <person name="Martin F.M."/>
        </authorList>
    </citation>
    <scope>NUCLEOTIDE SEQUENCE [LARGE SCALE GENOMIC DNA]</scope>
    <source>
        <strain evidence="3 4">CBS 207.34</strain>
    </source>
</reference>
<feature type="compositionally biased region" description="Low complexity" evidence="1">
    <location>
        <begin position="762"/>
        <end position="776"/>
    </location>
</feature>
<feature type="compositionally biased region" description="Basic and acidic residues" evidence="1">
    <location>
        <begin position="379"/>
        <end position="389"/>
    </location>
</feature>
<dbReference type="AlphaFoldDB" id="A0A8E2EQX5"/>
<feature type="region of interest" description="Disordered" evidence="1">
    <location>
        <begin position="146"/>
        <end position="166"/>
    </location>
</feature>